<dbReference type="SMART" id="SM00595">
    <property type="entry name" value="MADF"/>
    <property type="match status" value="1"/>
</dbReference>
<dbReference type="OMA" id="PSEMYIL"/>
<evidence type="ECO:0000313" key="3">
    <source>
        <dbReference type="RefSeq" id="XP_026500995.1"/>
    </source>
</evidence>
<reference evidence="3" key="1">
    <citation type="submission" date="2025-08" db="UniProtKB">
        <authorList>
            <consortium name="RefSeq"/>
        </authorList>
    </citation>
    <scope>IDENTIFICATION</scope>
    <source>
        <tissue evidence="3">Whole body</tissue>
    </source>
</reference>
<gene>
    <name evidence="3" type="primary">LOC113404343</name>
</gene>
<dbReference type="PANTHER" id="PTHR21505">
    <property type="entry name" value="MADF DOMAIN-CONTAINING PROTEIN-RELATED"/>
    <property type="match status" value="1"/>
</dbReference>
<dbReference type="OrthoDB" id="7408914at2759"/>
<dbReference type="RefSeq" id="XP_026500995.1">
    <property type="nucleotide sequence ID" value="XM_026645210.2"/>
</dbReference>
<dbReference type="PROSITE" id="PS51029">
    <property type="entry name" value="MADF"/>
    <property type="match status" value="1"/>
</dbReference>
<proteinExistence type="predicted"/>
<protein>
    <submittedName>
        <fullName evidence="3">Uncharacterized protein LOC113404343</fullName>
    </submittedName>
</protein>
<evidence type="ECO:0000313" key="2">
    <source>
        <dbReference type="Proteomes" id="UP001652626"/>
    </source>
</evidence>
<dbReference type="GeneID" id="113404343"/>
<organism evidence="2 3">
    <name type="scientific">Vanessa tameamea</name>
    <name type="common">Kamehameha butterfly</name>
    <dbReference type="NCBI Taxonomy" id="334116"/>
    <lineage>
        <taxon>Eukaryota</taxon>
        <taxon>Metazoa</taxon>
        <taxon>Ecdysozoa</taxon>
        <taxon>Arthropoda</taxon>
        <taxon>Hexapoda</taxon>
        <taxon>Insecta</taxon>
        <taxon>Pterygota</taxon>
        <taxon>Neoptera</taxon>
        <taxon>Endopterygota</taxon>
        <taxon>Lepidoptera</taxon>
        <taxon>Glossata</taxon>
        <taxon>Ditrysia</taxon>
        <taxon>Papilionoidea</taxon>
        <taxon>Nymphalidae</taxon>
        <taxon>Nymphalinae</taxon>
        <taxon>Vanessa</taxon>
    </lineage>
</organism>
<keyword evidence="2" id="KW-1185">Reference proteome</keyword>
<dbReference type="PANTHER" id="PTHR21505:SF12">
    <property type="entry name" value="MADF DOMAIN-CONTAINING PROTEIN-RELATED"/>
    <property type="match status" value="1"/>
</dbReference>
<evidence type="ECO:0000259" key="1">
    <source>
        <dbReference type="PROSITE" id="PS51029"/>
    </source>
</evidence>
<dbReference type="InterPro" id="IPR006578">
    <property type="entry name" value="MADF-dom"/>
</dbReference>
<dbReference type="Proteomes" id="UP001652626">
    <property type="component" value="Chromosome 17"/>
</dbReference>
<dbReference type="AlphaFoldDB" id="A0A8B8IV18"/>
<accession>A0A8B8IV18</accession>
<feature type="domain" description="MADF" evidence="1">
    <location>
        <begin position="13"/>
        <end position="96"/>
    </location>
</feature>
<sequence length="266" mass="31715">MTEIEWTNDQVLTLVNEYKNRRMLWDPNHDMYRVQTAKYEAWCELADIFECEIPDLRKKFNSIFASHRREKSKVRLGGRSTWFLYSHLSFLPNHIECDELGENIAVVKKRKKKEIIEEQEIEESADEYEANGEESPVHIVIKEEPENIERTPPKIKYVCSKPRLTRVLKRRIVKDNTLADRNKFLERKLYKRSDLYKKKDECDSFGEYIAISLRKHDERTRSMIKQAINNILFEQEMKKYNNSAQYAVVISNMDENPLIIGDECEK</sequence>
<dbReference type="Pfam" id="PF10545">
    <property type="entry name" value="MADF_DNA_bdg"/>
    <property type="match status" value="1"/>
</dbReference>
<name>A0A8B8IV18_VANTA</name>